<evidence type="ECO:0000256" key="1">
    <source>
        <dbReference type="ARBA" id="ARBA00022527"/>
    </source>
</evidence>
<dbReference type="Proteomes" id="UP000515160">
    <property type="component" value="Chromosome 3"/>
</dbReference>
<protein>
    <submittedName>
        <fullName evidence="10">Calcium/calmodulin-dependent protein kinase type 1-like</fullName>
    </submittedName>
</protein>
<dbReference type="Pfam" id="PF00069">
    <property type="entry name" value="Pkinase"/>
    <property type="match status" value="1"/>
</dbReference>
<dbReference type="SUPFAM" id="SSF56112">
    <property type="entry name" value="Protein kinase-like (PK-like)"/>
    <property type="match status" value="1"/>
</dbReference>
<keyword evidence="3 6" id="KW-0547">Nucleotide-binding</keyword>
<evidence type="ECO:0000256" key="5">
    <source>
        <dbReference type="ARBA" id="ARBA00022840"/>
    </source>
</evidence>
<name>A0A6P8WXF9_DROAB</name>
<keyword evidence="2" id="KW-0808">Transferase</keyword>
<dbReference type="AlphaFoldDB" id="A0A6P8WXF9"/>
<dbReference type="PROSITE" id="PS00107">
    <property type="entry name" value="PROTEIN_KINASE_ATP"/>
    <property type="match status" value="1"/>
</dbReference>
<evidence type="ECO:0000256" key="4">
    <source>
        <dbReference type="ARBA" id="ARBA00022777"/>
    </source>
</evidence>
<evidence type="ECO:0000256" key="2">
    <source>
        <dbReference type="ARBA" id="ARBA00022679"/>
    </source>
</evidence>
<reference evidence="10" key="1">
    <citation type="submission" date="2025-08" db="UniProtKB">
        <authorList>
            <consortium name="RefSeq"/>
        </authorList>
    </citation>
    <scope>IDENTIFICATION</scope>
    <source>
        <strain evidence="10">15112-1751.03</strain>
        <tissue evidence="10">Whole Adult</tissue>
    </source>
</reference>
<accession>A0A6P8WXF9</accession>
<dbReference type="GeneID" id="117567913"/>
<dbReference type="SMART" id="SM00220">
    <property type="entry name" value="S_TKc"/>
    <property type="match status" value="1"/>
</dbReference>
<organism evidence="9 10">
    <name type="scientific">Drosophila albomicans</name>
    <name type="common">Fruit fly</name>
    <dbReference type="NCBI Taxonomy" id="7291"/>
    <lineage>
        <taxon>Eukaryota</taxon>
        <taxon>Metazoa</taxon>
        <taxon>Ecdysozoa</taxon>
        <taxon>Arthropoda</taxon>
        <taxon>Hexapoda</taxon>
        <taxon>Insecta</taxon>
        <taxon>Pterygota</taxon>
        <taxon>Neoptera</taxon>
        <taxon>Endopterygota</taxon>
        <taxon>Diptera</taxon>
        <taxon>Brachycera</taxon>
        <taxon>Muscomorpha</taxon>
        <taxon>Ephydroidea</taxon>
        <taxon>Drosophilidae</taxon>
        <taxon>Drosophila</taxon>
    </lineage>
</organism>
<dbReference type="PROSITE" id="PS50011">
    <property type="entry name" value="PROTEIN_KINASE_DOM"/>
    <property type="match status" value="1"/>
</dbReference>
<dbReference type="InterPro" id="IPR000719">
    <property type="entry name" value="Prot_kinase_dom"/>
</dbReference>
<dbReference type="InterPro" id="IPR017441">
    <property type="entry name" value="Protein_kinase_ATP_BS"/>
</dbReference>
<keyword evidence="1 7" id="KW-0723">Serine/threonine-protein kinase</keyword>
<proteinExistence type="inferred from homology"/>
<dbReference type="FunFam" id="1.10.510.10:FF:000026">
    <property type="entry name" value="Calcium/calmodulin-dependent protein kinase type 1"/>
    <property type="match status" value="1"/>
</dbReference>
<dbReference type="InterPro" id="IPR011009">
    <property type="entry name" value="Kinase-like_dom_sf"/>
</dbReference>
<dbReference type="GO" id="GO:0005524">
    <property type="term" value="F:ATP binding"/>
    <property type="evidence" value="ECO:0007669"/>
    <property type="project" value="UniProtKB-UniRule"/>
</dbReference>
<evidence type="ECO:0000313" key="9">
    <source>
        <dbReference type="Proteomes" id="UP000515160"/>
    </source>
</evidence>
<keyword evidence="9" id="KW-1185">Reference proteome</keyword>
<dbReference type="OrthoDB" id="442176at2759"/>
<feature type="binding site" evidence="6">
    <location>
        <position position="45"/>
    </location>
    <ligand>
        <name>ATP</name>
        <dbReference type="ChEBI" id="CHEBI:30616"/>
    </ligand>
</feature>
<dbReference type="PROSITE" id="PS00108">
    <property type="entry name" value="PROTEIN_KINASE_ST"/>
    <property type="match status" value="1"/>
</dbReference>
<evidence type="ECO:0000259" key="8">
    <source>
        <dbReference type="PROSITE" id="PS50011"/>
    </source>
</evidence>
<evidence type="ECO:0000256" key="7">
    <source>
        <dbReference type="RuleBase" id="RU000304"/>
    </source>
</evidence>
<evidence type="ECO:0000256" key="6">
    <source>
        <dbReference type="PROSITE-ProRule" id="PRU10141"/>
    </source>
</evidence>
<dbReference type="PANTHER" id="PTHR24347">
    <property type="entry name" value="SERINE/THREONINE-PROTEIN KINASE"/>
    <property type="match status" value="1"/>
</dbReference>
<dbReference type="InterPro" id="IPR008271">
    <property type="entry name" value="Ser/Thr_kinase_AS"/>
</dbReference>
<sequence>MGSNHTTRGSIEDKYDILCLIGSGAFSKVRLVETRTSPVERYAVKIVERTSFIGKEEFLDNEIEVLKRFSRLESEAEPLSHPNIVQLFEIYEDLSKVYLVMELVTGGELFDRIVDRGYYSERDASQLLKQLFDAVNYLHQHGIVHRDLKPENLLYYSPDEDSKIMIADFGFAKMDTSSLLVTECGTLGYAAPEIIARVAYGRAVDVWSLGVIAYILLCGYPPFYDSNDAMLYTKITRGFYEFHSEYWDEISESAKNLVSNLLCVNVNERYTCQQALDHPWISGNEAISRNIHDSVSQQLRKNFVKSRWRRVVQVNTVIRNMQQLALNSKNIPQEDANKTNSNHCK</sequence>
<feature type="domain" description="Protein kinase" evidence="8">
    <location>
        <begin position="15"/>
        <end position="281"/>
    </location>
</feature>
<dbReference type="RefSeq" id="XP_034104083.1">
    <property type="nucleotide sequence ID" value="XM_034248192.2"/>
</dbReference>
<keyword evidence="5 6" id="KW-0067">ATP-binding</keyword>
<dbReference type="Gene3D" id="3.30.200.20">
    <property type="entry name" value="Phosphorylase Kinase, domain 1"/>
    <property type="match status" value="1"/>
</dbReference>
<dbReference type="Gene3D" id="1.10.510.10">
    <property type="entry name" value="Transferase(Phosphotransferase) domain 1"/>
    <property type="match status" value="1"/>
</dbReference>
<dbReference type="GO" id="GO:0004674">
    <property type="term" value="F:protein serine/threonine kinase activity"/>
    <property type="evidence" value="ECO:0007669"/>
    <property type="project" value="UniProtKB-KW"/>
</dbReference>
<comment type="similarity">
    <text evidence="7">Belongs to the protein kinase superfamily.</text>
</comment>
<keyword evidence="4" id="KW-0418">Kinase</keyword>
<evidence type="ECO:0000313" key="10">
    <source>
        <dbReference type="RefSeq" id="XP_034104083.1"/>
    </source>
</evidence>
<gene>
    <name evidence="10" type="primary">LOC117567913</name>
</gene>
<evidence type="ECO:0000256" key="3">
    <source>
        <dbReference type="ARBA" id="ARBA00022741"/>
    </source>
</evidence>